<sequence length="139" mass="15197">MCCRVLEIQALDKPAGILCRHNTGTGCGIYPERPDACARWHCLWRRISALPDALRPDRSGVMFSMDSRSPAADGPNSACIVGRAVRDVEDFDRPDAIEGFAMFVREGSLPVWKASDRGAILVHPGPQIAPPWSEVRSPA</sequence>
<dbReference type="EMBL" id="MLCA01000010">
    <property type="protein sequence ID" value="MEE7492746.1"/>
    <property type="molecule type" value="Genomic_DNA"/>
</dbReference>
<dbReference type="PANTHER" id="PTHR36931:SF1">
    <property type="entry name" value="UPF0153 PROTEIN YEIW"/>
    <property type="match status" value="1"/>
</dbReference>
<reference evidence="1 2" key="1">
    <citation type="journal article" date="2012" name="Genet. Mol. Biol.">
        <title>Analysis of 16S rRNA and mxaF genes revealing insights into Methylobacterium niche-specific plant association.</title>
        <authorList>
            <person name="Dourado M.N."/>
            <person name="Andreote F.D."/>
            <person name="Dini-Andreote F."/>
            <person name="Conti R."/>
            <person name="Araujo J.M."/>
            <person name="Araujo W.L."/>
        </authorList>
    </citation>
    <scope>NUCLEOTIDE SEQUENCE [LARGE SCALE GENOMIC DNA]</scope>
    <source>
        <strain evidence="1 2">TC3-10</strain>
    </source>
</reference>
<accession>A0ABU7TTH3</accession>
<evidence type="ECO:0000313" key="1">
    <source>
        <dbReference type="EMBL" id="MEE7492746.1"/>
    </source>
</evidence>
<evidence type="ECO:0008006" key="3">
    <source>
        <dbReference type="Google" id="ProtNLM"/>
    </source>
</evidence>
<proteinExistence type="predicted"/>
<dbReference type="Proteomes" id="UP001355206">
    <property type="component" value="Unassembled WGS sequence"/>
</dbReference>
<dbReference type="InterPro" id="IPR052572">
    <property type="entry name" value="UPF0153_domain"/>
</dbReference>
<evidence type="ECO:0000313" key="2">
    <source>
        <dbReference type="Proteomes" id="UP001355206"/>
    </source>
</evidence>
<protein>
    <recommendedName>
        <fullName evidence="3">YkgJ family cysteine cluster protein</fullName>
    </recommendedName>
</protein>
<keyword evidence="2" id="KW-1185">Reference proteome</keyword>
<gene>
    <name evidence="1" type="ORF">MOTC310_20605</name>
</gene>
<dbReference type="PANTHER" id="PTHR36931">
    <property type="entry name" value="UPF0153 PROTEIN YEIW"/>
    <property type="match status" value="1"/>
</dbReference>
<organism evidence="1 2">
    <name type="scientific">Methylobacterium oryzae</name>
    <dbReference type="NCBI Taxonomy" id="334852"/>
    <lineage>
        <taxon>Bacteria</taxon>
        <taxon>Pseudomonadati</taxon>
        <taxon>Pseudomonadota</taxon>
        <taxon>Alphaproteobacteria</taxon>
        <taxon>Hyphomicrobiales</taxon>
        <taxon>Methylobacteriaceae</taxon>
        <taxon>Methylobacterium</taxon>
    </lineage>
</organism>
<comment type="caution">
    <text evidence="1">The sequence shown here is derived from an EMBL/GenBank/DDBJ whole genome shotgun (WGS) entry which is preliminary data.</text>
</comment>
<name>A0ABU7TTH3_9HYPH</name>